<evidence type="ECO:0008006" key="7">
    <source>
        <dbReference type="Google" id="ProtNLM"/>
    </source>
</evidence>
<dbReference type="SUPFAM" id="SSF52799">
    <property type="entry name" value="(Phosphotyrosine protein) phosphatases II"/>
    <property type="match status" value="1"/>
</dbReference>
<dbReference type="InterPro" id="IPR000242">
    <property type="entry name" value="PTP_cat"/>
</dbReference>
<evidence type="ECO:0000313" key="6">
    <source>
        <dbReference type="EnsemblMetazoa" id="Aqu2.1.07780_001"/>
    </source>
</evidence>
<evidence type="ECO:0000259" key="4">
    <source>
        <dbReference type="PROSITE" id="PS50055"/>
    </source>
</evidence>
<dbReference type="Gene3D" id="3.90.190.10">
    <property type="entry name" value="Protein tyrosine phosphatase superfamily"/>
    <property type="match status" value="1"/>
</dbReference>
<sequence length="732" mass="80441">MRSSKKSVSLFNTVLSVMHIPGALYHSKYRPLMSERLPALEKQSIMSSLAAALVFLLSVSEVISQCPPSSGIYLMHDGTCCTNGSYFYDADITGASNGIMCVLPDTALNGGEWVTSSGSSVNCSTDPLRCDEVSSPNANISLYIDGGISSSDDGWYKCCLPTNCSDPNTNIIFANIFRWVQIETITVDLPSDITLLPQTYTLHAIKIGHDDHSSFLHAVKWYYESGSSSTQLCTGSRASYSCTFMYGNGMSVDYGNGRWDYTLTVTWFGENVTSGVLSQSNNNGDHVFRFHLDFGHINHSPVKRNRYIFVTAPVTAPSSLTEVNKTATTITVNWTALDSSDADGYVVNVTSDTDTVQTVQVEGSSNNTITLNGLTKETNYSITIRAYQQLLGPASDTISLQTLQVEIDSASSIMGTTWSVILWSVPSYIPSDYPIITYEIGYHILEYGTCSMVDDDDIDIQMLQFINSTNGNTSINITGLNDSTCYIFGIRAYTDNGYSEWRFIANETLSEPPSPTSPTNTTATTTSPTSTSRSSIGAVIGATFSILLLVVAGIVFGVVVFIRFKRLKYARSKKQESGNNEIELLSANKKDSSVYSAVHNEDMIPPVYEPTYTDIDTLKVSPPTVYNTPKFDPKIPLTLPVSVDELGAHVATCHSNGFDEQYENLSNAHSKRCTIGHRDENSRFNRFKNITVYDDNRIILTPNPNLDMCEREYINASFINGYSSSNKFIASQ</sequence>
<organism evidence="6">
    <name type="scientific">Amphimedon queenslandica</name>
    <name type="common">Sponge</name>
    <dbReference type="NCBI Taxonomy" id="400682"/>
    <lineage>
        <taxon>Eukaryota</taxon>
        <taxon>Metazoa</taxon>
        <taxon>Porifera</taxon>
        <taxon>Demospongiae</taxon>
        <taxon>Heteroscleromorpha</taxon>
        <taxon>Haplosclerida</taxon>
        <taxon>Niphatidae</taxon>
        <taxon>Amphimedon</taxon>
    </lineage>
</organism>
<dbReference type="PANTHER" id="PTHR46957">
    <property type="entry name" value="CYTOKINE RECEPTOR"/>
    <property type="match status" value="1"/>
</dbReference>
<dbReference type="STRING" id="400682.A0A1X7T0C4"/>
<dbReference type="InterPro" id="IPR013783">
    <property type="entry name" value="Ig-like_fold"/>
</dbReference>
<proteinExistence type="predicted"/>
<dbReference type="InterPro" id="IPR036116">
    <property type="entry name" value="FN3_sf"/>
</dbReference>
<dbReference type="InParanoid" id="A0A1X7T0C4"/>
<dbReference type="EnsemblMetazoa" id="Aqu2.1.07780_001">
    <property type="protein sequence ID" value="Aqu2.1.07780_001"/>
    <property type="gene ID" value="Aqu2.1.07780"/>
</dbReference>
<dbReference type="SMART" id="SM00060">
    <property type="entry name" value="FN3"/>
    <property type="match status" value="2"/>
</dbReference>
<dbReference type="GO" id="GO:0016020">
    <property type="term" value="C:membrane"/>
    <property type="evidence" value="ECO:0007669"/>
    <property type="project" value="UniProtKB-SubCell"/>
</dbReference>
<protein>
    <recommendedName>
        <fullName evidence="7">Fibronectin type-III domain-containing protein</fullName>
    </recommendedName>
</protein>
<dbReference type="Pfam" id="PF00102">
    <property type="entry name" value="Y_phosphatase"/>
    <property type="match status" value="1"/>
</dbReference>
<dbReference type="OrthoDB" id="10253954at2759"/>
<keyword evidence="3" id="KW-0812">Transmembrane</keyword>
<keyword evidence="1" id="KW-0904">Protein phosphatase</keyword>
<dbReference type="GO" id="GO:0004725">
    <property type="term" value="F:protein tyrosine phosphatase activity"/>
    <property type="evidence" value="ECO:0007669"/>
    <property type="project" value="InterPro"/>
</dbReference>
<name>A0A1X7T0C4_AMPQE</name>
<dbReference type="InterPro" id="IPR003961">
    <property type="entry name" value="FN3_dom"/>
</dbReference>
<dbReference type="PROSITE" id="PS50853">
    <property type="entry name" value="FN3"/>
    <property type="match status" value="1"/>
</dbReference>
<evidence type="ECO:0000259" key="5">
    <source>
        <dbReference type="PROSITE" id="PS50853"/>
    </source>
</evidence>
<keyword evidence="3" id="KW-0472">Membrane</keyword>
<evidence type="ECO:0000256" key="2">
    <source>
        <dbReference type="SAM" id="MobiDB-lite"/>
    </source>
</evidence>
<feature type="region of interest" description="Disordered" evidence="2">
    <location>
        <begin position="509"/>
        <end position="532"/>
    </location>
</feature>
<dbReference type="Gene3D" id="2.60.40.10">
    <property type="entry name" value="Immunoglobulins"/>
    <property type="match status" value="2"/>
</dbReference>
<dbReference type="InterPro" id="IPR029021">
    <property type="entry name" value="Prot-tyrosine_phosphatase-like"/>
</dbReference>
<dbReference type="CDD" id="cd00063">
    <property type="entry name" value="FN3"/>
    <property type="match status" value="2"/>
</dbReference>
<dbReference type="InterPro" id="IPR050713">
    <property type="entry name" value="RTP_Phos/Ushers"/>
</dbReference>
<dbReference type="PROSITE" id="PS50055">
    <property type="entry name" value="TYR_PHOSPHATASE_PTP"/>
    <property type="match status" value="1"/>
</dbReference>
<dbReference type="SUPFAM" id="SSF49265">
    <property type="entry name" value="Fibronectin type III"/>
    <property type="match status" value="1"/>
</dbReference>
<feature type="compositionally biased region" description="Low complexity" evidence="2">
    <location>
        <begin position="517"/>
        <end position="532"/>
    </location>
</feature>
<keyword evidence="3" id="KW-1133">Transmembrane helix</keyword>
<accession>A0A1X7T0C4</accession>
<dbReference type="AlphaFoldDB" id="A0A1X7T0C4"/>
<dbReference type="Pfam" id="PF00041">
    <property type="entry name" value="fn3"/>
    <property type="match status" value="1"/>
</dbReference>
<reference evidence="6" key="1">
    <citation type="submission" date="2017-05" db="UniProtKB">
        <authorList>
            <consortium name="EnsemblMetazoa"/>
        </authorList>
    </citation>
    <scope>IDENTIFICATION</scope>
</reference>
<feature type="transmembrane region" description="Helical" evidence="3">
    <location>
        <begin position="536"/>
        <end position="564"/>
    </location>
</feature>
<evidence type="ECO:0000256" key="3">
    <source>
        <dbReference type="SAM" id="Phobius"/>
    </source>
</evidence>
<feature type="domain" description="Fibronectin type-III" evidence="5">
    <location>
        <begin position="316"/>
        <end position="405"/>
    </location>
</feature>
<dbReference type="PANTHER" id="PTHR46957:SF3">
    <property type="entry name" value="CYTOKINE RECEPTOR"/>
    <property type="match status" value="1"/>
</dbReference>
<keyword evidence="1" id="KW-0378">Hydrolase</keyword>
<evidence type="ECO:0000256" key="1">
    <source>
        <dbReference type="ARBA" id="ARBA00022912"/>
    </source>
</evidence>
<feature type="domain" description="Tyrosine-protein phosphatase" evidence="4">
    <location>
        <begin position="658"/>
        <end position="732"/>
    </location>
</feature>